<dbReference type="RefSeq" id="WP_102715831.1">
    <property type="nucleotide sequence ID" value="NZ_PJKA01000013.1"/>
</dbReference>
<name>A0A2N8HBY3_9BACT</name>
<dbReference type="EMBL" id="PJKA01000013">
    <property type="protein sequence ID" value="PNC17357.1"/>
    <property type="molecule type" value="Genomic_DNA"/>
</dbReference>
<evidence type="ECO:0000256" key="1">
    <source>
        <dbReference type="SAM" id="MobiDB-lite"/>
    </source>
</evidence>
<feature type="region of interest" description="Disordered" evidence="1">
    <location>
        <begin position="44"/>
        <end position="67"/>
    </location>
</feature>
<evidence type="ECO:0000313" key="3">
    <source>
        <dbReference type="Proteomes" id="UP000236000"/>
    </source>
</evidence>
<organism evidence="2 3">
    <name type="scientific">Akkermansia muciniphila</name>
    <dbReference type="NCBI Taxonomy" id="239935"/>
    <lineage>
        <taxon>Bacteria</taxon>
        <taxon>Pseudomonadati</taxon>
        <taxon>Verrucomicrobiota</taxon>
        <taxon>Verrucomicrobiia</taxon>
        <taxon>Verrucomicrobiales</taxon>
        <taxon>Akkermansiaceae</taxon>
        <taxon>Akkermansia</taxon>
    </lineage>
</organism>
<comment type="caution">
    <text evidence="2">The sequence shown here is derived from an EMBL/GenBank/DDBJ whole genome shotgun (WGS) entry which is preliminary data.</text>
</comment>
<gene>
    <name evidence="2" type="ORF">CXU22_12155</name>
</gene>
<reference evidence="2 3" key="1">
    <citation type="journal article" date="2017" name="BMC Genomics">
        <title>Genome sequencing of 39 Akkermansia muciniphila isolates reveals its population structure, genomic and functional diverisity, and global distribution in mammalian gut microbiotas.</title>
        <authorList>
            <person name="Guo X."/>
            <person name="Li S."/>
            <person name="Zhang J."/>
            <person name="Wu F."/>
            <person name="Li X."/>
            <person name="Wu D."/>
            <person name="Zhang M."/>
            <person name="Ou Z."/>
            <person name="Jie Z."/>
            <person name="Yan Q."/>
            <person name="Li P."/>
            <person name="Yi J."/>
            <person name="Peng Y."/>
        </authorList>
    </citation>
    <scope>NUCLEOTIDE SEQUENCE [LARGE SCALE GENOMIC DNA]</scope>
    <source>
        <strain evidence="2 3">GP24</strain>
    </source>
</reference>
<sequence>MNPDLEKAPKEVRDWLDKTEKATGLKKSILIIGVLTDYALKNNEKEKSSPTKKAVVNPVKCPKMGNI</sequence>
<dbReference type="AlphaFoldDB" id="A0A2N8HBY3"/>
<protein>
    <submittedName>
        <fullName evidence="2">Uncharacterized protein</fullName>
    </submittedName>
</protein>
<evidence type="ECO:0000313" key="2">
    <source>
        <dbReference type="EMBL" id="PNC17357.1"/>
    </source>
</evidence>
<accession>A0A2N8HBY3</accession>
<dbReference type="Proteomes" id="UP000236000">
    <property type="component" value="Unassembled WGS sequence"/>
</dbReference>
<proteinExistence type="predicted"/>